<accession>A0A9D4E6S9</accession>
<gene>
    <name evidence="1" type="ORF">DPMN_174683</name>
</gene>
<sequence>MPKGQTHQTALLGAACGETVVGHSSGCQLDRALKCVGNGNKQRGTNDTVKMLCVYATGETTLKTSFLD</sequence>
<dbReference type="PROSITE" id="PS51257">
    <property type="entry name" value="PROKAR_LIPOPROTEIN"/>
    <property type="match status" value="1"/>
</dbReference>
<reference evidence="1" key="2">
    <citation type="submission" date="2020-11" db="EMBL/GenBank/DDBJ databases">
        <authorList>
            <person name="McCartney M.A."/>
            <person name="Auch B."/>
            <person name="Kono T."/>
            <person name="Mallez S."/>
            <person name="Becker A."/>
            <person name="Gohl D.M."/>
            <person name="Silverstein K.A.T."/>
            <person name="Koren S."/>
            <person name="Bechman K.B."/>
            <person name="Herman A."/>
            <person name="Abrahante J.E."/>
            <person name="Garbe J."/>
        </authorList>
    </citation>
    <scope>NUCLEOTIDE SEQUENCE</scope>
    <source>
        <strain evidence="1">Duluth1</strain>
        <tissue evidence="1">Whole animal</tissue>
    </source>
</reference>
<comment type="caution">
    <text evidence="1">The sequence shown here is derived from an EMBL/GenBank/DDBJ whole genome shotgun (WGS) entry which is preliminary data.</text>
</comment>
<name>A0A9D4E6S9_DREPO</name>
<keyword evidence="2" id="KW-1185">Reference proteome</keyword>
<dbReference type="Proteomes" id="UP000828390">
    <property type="component" value="Unassembled WGS sequence"/>
</dbReference>
<evidence type="ECO:0000313" key="2">
    <source>
        <dbReference type="Proteomes" id="UP000828390"/>
    </source>
</evidence>
<reference evidence="1" key="1">
    <citation type="journal article" date="2019" name="bioRxiv">
        <title>The Genome of the Zebra Mussel, Dreissena polymorpha: A Resource for Invasive Species Research.</title>
        <authorList>
            <person name="McCartney M.A."/>
            <person name="Auch B."/>
            <person name="Kono T."/>
            <person name="Mallez S."/>
            <person name="Zhang Y."/>
            <person name="Obille A."/>
            <person name="Becker A."/>
            <person name="Abrahante J.E."/>
            <person name="Garbe J."/>
            <person name="Badalamenti J.P."/>
            <person name="Herman A."/>
            <person name="Mangelson H."/>
            <person name="Liachko I."/>
            <person name="Sullivan S."/>
            <person name="Sone E.D."/>
            <person name="Koren S."/>
            <person name="Silverstein K.A.T."/>
            <person name="Beckman K.B."/>
            <person name="Gohl D.M."/>
        </authorList>
    </citation>
    <scope>NUCLEOTIDE SEQUENCE</scope>
    <source>
        <strain evidence="1">Duluth1</strain>
        <tissue evidence="1">Whole animal</tissue>
    </source>
</reference>
<dbReference type="EMBL" id="JAIWYP010000009">
    <property type="protein sequence ID" value="KAH3773324.1"/>
    <property type="molecule type" value="Genomic_DNA"/>
</dbReference>
<proteinExistence type="predicted"/>
<dbReference type="AlphaFoldDB" id="A0A9D4E6S9"/>
<evidence type="ECO:0000313" key="1">
    <source>
        <dbReference type="EMBL" id="KAH3773324.1"/>
    </source>
</evidence>
<organism evidence="1 2">
    <name type="scientific">Dreissena polymorpha</name>
    <name type="common">Zebra mussel</name>
    <name type="synonym">Mytilus polymorpha</name>
    <dbReference type="NCBI Taxonomy" id="45954"/>
    <lineage>
        <taxon>Eukaryota</taxon>
        <taxon>Metazoa</taxon>
        <taxon>Spiralia</taxon>
        <taxon>Lophotrochozoa</taxon>
        <taxon>Mollusca</taxon>
        <taxon>Bivalvia</taxon>
        <taxon>Autobranchia</taxon>
        <taxon>Heteroconchia</taxon>
        <taxon>Euheterodonta</taxon>
        <taxon>Imparidentia</taxon>
        <taxon>Neoheterodontei</taxon>
        <taxon>Myida</taxon>
        <taxon>Dreissenoidea</taxon>
        <taxon>Dreissenidae</taxon>
        <taxon>Dreissena</taxon>
    </lineage>
</organism>
<protein>
    <submittedName>
        <fullName evidence="1">Uncharacterized protein</fullName>
    </submittedName>
</protein>